<evidence type="ECO:0000313" key="6">
    <source>
        <dbReference type="EMBL" id="VTR97009.1"/>
    </source>
</evidence>
<evidence type="ECO:0000313" key="7">
    <source>
        <dbReference type="Proteomes" id="UP000464178"/>
    </source>
</evidence>
<dbReference type="GO" id="GO:0006310">
    <property type="term" value="P:DNA recombination"/>
    <property type="evidence" value="ECO:0007669"/>
    <property type="project" value="UniProtKB-KW"/>
</dbReference>
<dbReference type="InterPro" id="IPR002104">
    <property type="entry name" value="Integrase_catalytic"/>
</dbReference>
<dbReference type="EMBL" id="LR593886">
    <property type="protein sequence ID" value="VTR97009.1"/>
    <property type="molecule type" value="Genomic_DNA"/>
</dbReference>
<dbReference type="GO" id="GO:0015074">
    <property type="term" value="P:DNA integration"/>
    <property type="evidence" value="ECO:0007669"/>
    <property type="project" value="InterPro"/>
</dbReference>
<dbReference type="AlphaFoldDB" id="A0A6P2D785"/>
<proteinExistence type="inferred from homology"/>
<evidence type="ECO:0000256" key="2">
    <source>
        <dbReference type="ARBA" id="ARBA00023125"/>
    </source>
</evidence>
<keyword evidence="2" id="KW-0238">DNA-binding</keyword>
<sequence>MASLFKPTRPYPLPTNPEIVEKDGKPHVRLKERGKSVLYPVSENGKQYLKPSAKWAADVRFADGRRKRVRFSPNRDASAVMLADLLKKIENEKAGVVDRFGDHRKRPLSEHLNDWLGSLRANGRDTEYVTLKASRVRAVFEGCKWVFPGDMIADRLETFLADSRANRPILPAIPSKTEWFTVSEVGRLLGDVGAQAVAALVRRHRLSAQGNGRARRFPLETVKSLRELRNHGCSSQTSNHWLQTVRQFARWMVANSRFDRDPFTRLKPMNVNLDLRRRRGELSPNEFHSLLAAASRSVTEVRGLTGADRAMLYRVAVGTGLRASELAALVPSFFSLDASPPVVILPAEYTKNRKGATQPLSAALVADLRVYLGDRPGKTAVWPGNWFEKAADMLRIDLAAAGVPVEIDGPEGIETRDFHALRSVYISNVIRAGADLKQVMTLARHSDPKLTASRYARTRLHDLGSVVDKLPESTVQPPLPTVLRLTGTDAVGTIPEQSGAAEGGSRQLRLRTDEDLPHCSVGTQQSINSLDLQGIGANREHLSVNGEVPSARIERATPGLGNQCSIP</sequence>
<keyword evidence="3" id="KW-0233">DNA recombination</keyword>
<dbReference type="InterPro" id="IPR050090">
    <property type="entry name" value="Tyrosine_recombinase_XerCD"/>
</dbReference>
<comment type="similarity">
    <text evidence="1">Belongs to the 'phage' integrase family.</text>
</comment>
<keyword evidence="7" id="KW-1185">Reference proteome</keyword>
<reference evidence="6 7" key="1">
    <citation type="submission" date="2019-05" db="EMBL/GenBank/DDBJ databases">
        <authorList>
            <consortium name="Science for Life Laboratories"/>
        </authorList>
    </citation>
    <scope>NUCLEOTIDE SEQUENCE [LARGE SCALE GENOMIC DNA]</scope>
    <source>
        <strain evidence="6">Soil9</strain>
    </source>
</reference>
<dbReference type="InterPro" id="IPR013762">
    <property type="entry name" value="Integrase-like_cat_sf"/>
</dbReference>
<gene>
    <name evidence="6" type="ORF">SOIL9_09350</name>
</gene>
<evidence type="ECO:0000259" key="5">
    <source>
        <dbReference type="PROSITE" id="PS51898"/>
    </source>
</evidence>
<dbReference type="GO" id="GO:0003677">
    <property type="term" value="F:DNA binding"/>
    <property type="evidence" value="ECO:0007669"/>
    <property type="project" value="UniProtKB-KW"/>
</dbReference>
<dbReference type="PROSITE" id="PS51898">
    <property type="entry name" value="TYR_RECOMBINASE"/>
    <property type="match status" value="1"/>
</dbReference>
<dbReference type="SUPFAM" id="SSF56349">
    <property type="entry name" value="DNA breaking-rejoining enzymes"/>
    <property type="match status" value="1"/>
</dbReference>
<evidence type="ECO:0000256" key="1">
    <source>
        <dbReference type="ARBA" id="ARBA00008857"/>
    </source>
</evidence>
<name>A0A6P2D785_9BACT</name>
<dbReference type="PANTHER" id="PTHR30349">
    <property type="entry name" value="PHAGE INTEGRASE-RELATED"/>
    <property type="match status" value="1"/>
</dbReference>
<organism evidence="6 7">
    <name type="scientific">Gemmata massiliana</name>
    <dbReference type="NCBI Taxonomy" id="1210884"/>
    <lineage>
        <taxon>Bacteria</taxon>
        <taxon>Pseudomonadati</taxon>
        <taxon>Planctomycetota</taxon>
        <taxon>Planctomycetia</taxon>
        <taxon>Gemmatales</taxon>
        <taxon>Gemmataceae</taxon>
        <taxon>Gemmata</taxon>
    </lineage>
</organism>
<evidence type="ECO:0000256" key="4">
    <source>
        <dbReference type="SAM" id="MobiDB-lite"/>
    </source>
</evidence>
<feature type="region of interest" description="Disordered" evidence="4">
    <location>
        <begin position="1"/>
        <end position="21"/>
    </location>
</feature>
<feature type="domain" description="Tyr recombinase" evidence="5">
    <location>
        <begin position="277"/>
        <end position="468"/>
    </location>
</feature>
<dbReference type="KEGG" id="gms:SOIL9_09350"/>
<evidence type="ECO:0000256" key="3">
    <source>
        <dbReference type="ARBA" id="ARBA00023172"/>
    </source>
</evidence>
<dbReference type="Proteomes" id="UP000464178">
    <property type="component" value="Chromosome"/>
</dbReference>
<dbReference type="Pfam" id="PF00589">
    <property type="entry name" value="Phage_integrase"/>
    <property type="match status" value="1"/>
</dbReference>
<accession>A0A6P2D785</accession>
<dbReference type="InterPro" id="IPR011010">
    <property type="entry name" value="DNA_brk_join_enz"/>
</dbReference>
<protein>
    <recommendedName>
        <fullName evidence="5">Tyr recombinase domain-containing protein</fullName>
    </recommendedName>
</protein>
<dbReference type="PANTHER" id="PTHR30349:SF41">
    <property type="entry name" value="INTEGRASE_RECOMBINASE PROTEIN MJ0367-RELATED"/>
    <property type="match status" value="1"/>
</dbReference>
<dbReference type="Gene3D" id="1.10.443.10">
    <property type="entry name" value="Intergrase catalytic core"/>
    <property type="match status" value="1"/>
</dbReference>